<dbReference type="EMBL" id="JAEHOD010000019">
    <property type="protein sequence ID" value="KAG2448067.1"/>
    <property type="molecule type" value="Genomic_DNA"/>
</dbReference>
<name>A0A835WIM9_9CHLO</name>
<evidence type="ECO:0008006" key="3">
    <source>
        <dbReference type="Google" id="ProtNLM"/>
    </source>
</evidence>
<gene>
    <name evidence="1" type="ORF">HYH02_007094</name>
</gene>
<accession>A0A835WIM9</accession>
<evidence type="ECO:0000313" key="2">
    <source>
        <dbReference type="Proteomes" id="UP000613740"/>
    </source>
</evidence>
<dbReference type="OrthoDB" id="527152at2759"/>
<sequence length="85" mass="9456">MSAPGEPGATSPGQEETREKDCAWCKIMQNKICKPQYDAFDACMEREGEDGDAKCMELFDSLRTCMAQKPSLFTMLRAQLGPDSK</sequence>
<comment type="caution">
    <text evidence="1">The sequence shown here is derived from an EMBL/GenBank/DDBJ whole genome shotgun (WGS) entry which is preliminary data.</text>
</comment>
<dbReference type="Proteomes" id="UP000613740">
    <property type="component" value="Unassembled WGS sequence"/>
</dbReference>
<keyword evidence="2" id="KW-1185">Reference proteome</keyword>
<dbReference type="AlphaFoldDB" id="A0A835WIM9"/>
<reference evidence="1" key="1">
    <citation type="journal article" date="2020" name="bioRxiv">
        <title>Comparative genomics of Chlamydomonas.</title>
        <authorList>
            <person name="Craig R.J."/>
            <person name="Hasan A.R."/>
            <person name="Ness R.W."/>
            <person name="Keightley P.D."/>
        </authorList>
    </citation>
    <scope>NUCLEOTIDE SEQUENCE</scope>
    <source>
        <strain evidence="1">CCAP 11/173</strain>
    </source>
</reference>
<dbReference type="Gene3D" id="1.10.287.2900">
    <property type="match status" value="1"/>
</dbReference>
<evidence type="ECO:0000313" key="1">
    <source>
        <dbReference type="EMBL" id="KAG2448067.1"/>
    </source>
</evidence>
<protein>
    <recommendedName>
        <fullName evidence="3">GCK domain-containing protein</fullName>
    </recommendedName>
</protein>
<dbReference type="PROSITE" id="PS51808">
    <property type="entry name" value="CHCH"/>
    <property type="match status" value="1"/>
</dbReference>
<proteinExistence type="predicted"/>
<organism evidence="1 2">
    <name type="scientific">Chlamydomonas schloesseri</name>
    <dbReference type="NCBI Taxonomy" id="2026947"/>
    <lineage>
        <taxon>Eukaryota</taxon>
        <taxon>Viridiplantae</taxon>
        <taxon>Chlorophyta</taxon>
        <taxon>core chlorophytes</taxon>
        <taxon>Chlorophyceae</taxon>
        <taxon>CS clade</taxon>
        <taxon>Chlamydomonadales</taxon>
        <taxon>Chlamydomonadaceae</taxon>
        <taxon>Chlamydomonas</taxon>
    </lineage>
</organism>